<dbReference type="InterPro" id="IPR010095">
    <property type="entry name" value="Cas12f1-like_TNB"/>
</dbReference>
<evidence type="ECO:0000256" key="3">
    <source>
        <dbReference type="ARBA" id="ARBA00023125"/>
    </source>
</evidence>
<evidence type="ECO:0000313" key="6">
    <source>
        <dbReference type="EMBL" id="NQS78282.1"/>
    </source>
</evidence>
<dbReference type="NCBIfam" id="TIGR01766">
    <property type="entry name" value="IS200/IS605 family accessory protein TnpB-like domain"/>
    <property type="match status" value="1"/>
</dbReference>
<accession>A0A7K4C6W9</accession>
<protein>
    <submittedName>
        <fullName evidence="6">IS200/IS605 family element transposase accessory protein TnpB</fullName>
    </submittedName>
</protein>
<evidence type="ECO:0000313" key="7">
    <source>
        <dbReference type="Proteomes" id="UP000737555"/>
    </source>
</evidence>
<proteinExistence type="predicted"/>
<evidence type="ECO:0000259" key="5">
    <source>
        <dbReference type="Pfam" id="PF12323"/>
    </source>
</evidence>
<keyword evidence="1" id="KW-0479">Metal-binding</keyword>
<keyword evidence="3" id="KW-0238">DNA-binding</keyword>
<evidence type="ECO:0000256" key="1">
    <source>
        <dbReference type="ARBA" id="ARBA00022723"/>
    </source>
</evidence>
<gene>
    <name evidence="6" type="primary">tnpB</name>
    <name evidence="6" type="ORF">HQQ74_06185</name>
</gene>
<reference evidence="6" key="1">
    <citation type="submission" date="2020-05" db="EMBL/GenBank/DDBJ databases">
        <title>The first insight into the ecology of ammonia-tolerant syntrophic propionate oxidizing bacteria.</title>
        <authorList>
            <person name="Singh A."/>
            <person name="Schnurer A."/>
            <person name="Westerholm M."/>
        </authorList>
    </citation>
    <scope>NUCLEOTIDE SEQUENCE</scope>
    <source>
        <strain evidence="6">MAG54</strain>
    </source>
</reference>
<dbReference type="PANTHER" id="PTHR36172">
    <property type="match status" value="1"/>
</dbReference>
<dbReference type="NCBIfam" id="NF040570">
    <property type="entry name" value="guided_TnpB"/>
    <property type="match status" value="1"/>
</dbReference>
<evidence type="ECO:0000259" key="4">
    <source>
        <dbReference type="Pfam" id="PF07282"/>
    </source>
</evidence>
<organism evidence="6 7">
    <name type="scientific">Methanoculleus bourgensis</name>
    <dbReference type="NCBI Taxonomy" id="83986"/>
    <lineage>
        <taxon>Archaea</taxon>
        <taxon>Methanobacteriati</taxon>
        <taxon>Methanobacteriota</taxon>
        <taxon>Stenosarchaea group</taxon>
        <taxon>Methanomicrobia</taxon>
        <taxon>Methanomicrobiales</taxon>
        <taxon>Methanomicrobiaceae</taxon>
        <taxon>Methanoculleus</taxon>
    </lineage>
</organism>
<dbReference type="RefSeq" id="WP_074174968.1">
    <property type="nucleotide sequence ID" value="NZ_DAIMMY010000001.1"/>
</dbReference>
<comment type="caution">
    <text evidence="6">The sequence shown here is derived from an EMBL/GenBank/DDBJ whole genome shotgun (WGS) entry which is preliminary data.</text>
</comment>
<keyword evidence="2" id="KW-0862">Zinc</keyword>
<dbReference type="EMBL" id="JABMJE010000072">
    <property type="protein sequence ID" value="NQS78282.1"/>
    <property type="molecule type" value="Genomic_DNA"/>
</dbReference>
<name>A0A7K4C6W9_9EURY</name>
<dbReference type="GO" id="GO:0003677">
    <property type="term" value="F:DNA binding"/>
    <property type="evidence" value="ECO:0007669"/>
    <property type="project" value="UniProtKB-KW"/>
</dbReference>
<feature type="domain" description="Cas12f1-like TNB" evidence="4">
    <location>
        <begin position="312"/>
        <end position="375"/>
    </location>
</feature>
<dbReference type="Pfam" id="PF07282">
    <property type="entry name" value="Cas12f1-like_TNB"/>
    <property type="match status" value="1"/>
</dbReference>
<dbReference type="AlphaFoldDB" id="A0A7K4C6W9"/>
<dbReference type="Pfam" id="PF12323">
    <property type="entry name" value="HTH_OrfB_IS605"/>
    <property type="match status" value="1"/>
</dbReference>
<feature type="domain" description="Transposase putative helix-turn-helix" evidence="5">
    <location>
        <begin position="1"/>
        <end position="44"/>
    </location>
</feature>
<dbReference type="InterPro" id="IPR051491">
    <property type="entry name" value="Recombinase/Transposase-rel"/>
</dbReference>
<dbReference type="PANTHER" id="PTHR36172:SF1">
    <property type="entry name" value="RESOLVASE-RELATED"/>
    <property type="match status" value="1"/>
</dbReference>
<dbReference type="Proteomes" id="UP000737555">
    <property type="component" value="Unassembled WGS sequence"/>
</dbReference>
<evidence type="ECO:0000256" key="2">
    <source>
        <dbReference type="ARBA" id="ARBA00022833"/>
    </source>
</evidence>
<dbReference type="GO" id="GO:0046872">
    <property type="term" value="F:metal ion binding"/>
    <property type="evidence" value="ECO:0007669"/>
    <property type="project" value="UniProtKB-KW"/>
</dbReference>
<dbReference type="InterPro" id="IPR021027">
    <property type="entry name" value="Transposase_put_HTH"/>
</dbReference>
<sequence length="419" mass="48273">MQLTRKIRIYPTAEQEAVLWELSEINRKLYNRALNERREAYAAGVTGVNYIKQQNDLPGLKQEWPELRFVNAKVLQMTLKTLDANYKSFFELRKNGDEDANPPGFKGRHYFTTMKHNQSGFKVTNDAIRLSHNLPDQGELSFPIPEREFGVVKQVEVFRDCNGKWYLAVVEEVIPLTPVENGQYQAWDLGVIKQTAVNSQGKFIEVQNSRPDRYWNPKIEAVQSQRDHCRKKSKDQKPSRRWRRYNAVKRKMERKRSNQLNDFQHKQSKKLVENTKAGTIIIGDLSVKKMPKSKSATRQMNRSTQGTGYLARFAGFLTYKAILAGKQVIEIGEEYTSKTCYCCGKIHAEMTVRDRVMHCDCGTVLDRDRNAAINIMLRYLSQNALWTGYREFTGNLRQTGLRVPAIPRHSQEAPCASGG</sequence>